<accession>A0ABT8EAQ5</accession>
<keyword evidence="4" id="KW-1185">Reference proteome</keyword>
<reference evidence="3" key="1">
    <citation type="submission" date="2023-06" db="EMBL/GenBank/DDBJ databases">
        <title>Draft Genome Sequences of Representative Paenibacillus Polymyxa, Bacillus cereus, Fictibacillus sp., and Brevibacillus agri Strains Isolated from Amazonian Dark Earth.</title>
        <authorList>
            <person name="Pellegrinetti T.A."/>
            <person name="Cunha I.C.M."/>
            <person name="Chaves M.G."/>
            <person name="Freitas A.S."/>
            <person name="Silva A.V.R."/>
            <person name="Tsai S.M."/>
            <person name="Mendes L.W."/>
        </authorList>
    </citation>
    <scope>NUCLEOTIDE SEQUENCE</scope>
    <source>
        <strain evidence="3">CENA-BCM004</strain>
    </source>
</reference>
<name>A0ABT8EAQ5_9BACL</name>
<dbReference type="EMBL" id="JAUHLN010000004">
    <property type="protein sequence ID" value="MDN4074996.1"/>
    <property type="molecule type" value="Genomic_DNA"/>
</dbReference>
<dbReference type="GO" id="GO:0016746">
    <property type="term" value="F:acyltransferase activity"/>
    <property type="evidence" value="ECO:0007669"/>
    <property type="project" value="UniProtKB-KW"/>
</dbReference>
<protein>
    <submittedName>
        <fullName evidence="3">GNAT family N-acetyltransferase</fullName>
        <ecNumber evidence="3">2.3.1.-</ecNumber>
    </submittedName>
</protein>
<feature type="coiled-coil region" evidence="1">
    <location>
        <begin position="31"/>
        <end position="62"/>
    </location>
</feature>
<gene>
    <name evidence="3" type="ORF">QYF49_18660</name>
</gene>
<keyword evidence="1" id="KW-0175">Coiled coil</keyword>
<evidence type="ECO:0000256" key="1">
    <source>
        <dbReference type="SAM" id="Coils"/>
    </source>
</evidence>
<evidence type="ECO:0000313" key="4">
    <source>
        <dbReference type="Proteomes" id="UP001168694"/>
    </source>
</evidence>
<dbReference type="InterPro" id="IPR016181">
    <property type="entry name" value="Acyl_CoA_acyltransferase"/>
</dbReference>
<sequence>MFNVEIRRPSIEDVSLLHEFFRIVITDTFSKEGIGEKLEDLNEEIERKKDYLENDLNSEGKDRYFLIALVRDQMVGSIEFGPASELIRSCTKGALKELMEIGTVFVHPDCQGQGIGNLLLSRMYATLQNRGINEFCLDSGYQSAQKIWTKKFGEPDYRLQDYWDKGYDHMIWRVGLQSMRV</sequence>
<dbReference type="CDD" id="cd04301">
    <property type="entry name" value="NAT_SF"/>
    <property type="match status" value="1"/>
</dbReference>
<keyword evidence="3" id="KW-0012">Acyltransferase</keyword>
<dbReference type="Proteomes" id="UP001168694">
    <property type="component" value="Unassembled WGS sequence"/>
</dbReference>
<dbReference type="Gene3D" id="3.40.630.30">
    <property type="match status" value="1"/>
</dbReference>
<proteinExistence type="predicted"/>
<evidence type="ECO:0000259" key="2">
    <source>
        <dbReference type="PROSITE" id="PS51186"/>
    </source>
</evidence>
<dbReference type="Pfam" id="PF00583">
    <property type="entry name" value="Acetyltransf_1"/>
    <property type="match status" value="1"/>
</dbReference>
<dbReference type="PROSITE" id="PS51186">
    <property type="entry name" value="GNAT"/>
    <property type="match status" value="1"/>
</dbReference>
<dbReference type="InterPro" id="IPR000182">
    <property type="entry name" value="GNAT_dom"/>
</dbReference>
<organism evidence="3 4">
    <name type="scientific">Fictibacillus terranigra</name>
    <dbReference type="NCBI Taxonomy" id="3058424"/>
    <lineage>
        <taxon>Bacteria</taxon>
        <taxon>Bacillati</taxon>
        <taxon>Bacillota</taxon>
        <taxon>Bacilli</taxon>
        <taxon>Bacillales</taxon>
        <taxon>Fictibacillaceae</taxon>
        <taxon>Fictibacillus</taxon>
    </lineage>
</organism>
<dbReference type="EC" id="2.3.1.-" evidence="3"/>
<dbReference type="SUPFAM" id="SSF55729">
    <property type="entry name" value="Acyl-CoA N-acyltransferases (Nat)"/>
    <property type="match status" value="1"/>
</dbReference>
<dbReference type="RefSeq" id="WP_290401116.1">
    <property type="nucleotide sequence ID" value="NZ_JAUHLN010000004.1"/>
</dbReference>
<keyword evidence="3" id="KW-0808">Transferase</keyword>
<feature type="domain" description="N-acetyltransferase" evidence="2">
    <location>
        <begin position="4"/>
        <end position="177"/>
    </location>
</feature>
<evidence type="ECO:0000313" key="3">
    <source>
        <dbReference type="EMBL" id="MDN4074996.1"/>
    </source>
</evidence>
<comment type="caution">
    <text evidence="3">The sequence shown here is derived from an EMBL/GenBank/DDBJ whole genome shotgun (WGS) entry which is preliminary data.</text>
</comment>